<keyword evidence="4 10" id="KW-0863">Zinc-finger</keyword>
<evidence type="ECO:0000313" key="12">
    <source>
        <dbReference type="EMBL" id="KAB1282485.1"/>
    </source>
</evidence>
<protein>
    <submittedName>
        <fullName evidence="12">PR domain zinc finger protein 5</fullName>
    </submittedName>
</protein>
<dbReference type="FunFam" id="3.30.160.60:FF:000880">
    <property type="entry name" value="Zinc finger protein"/>
    <property type="match status" value="1"/>
</dbReference>
<reference evidence="12 13" key="1">
    <citation type="journal article" date="2019" name="Mol. Ecol. Resour.">
        <title>Improving Illumina assemblies with Hi-C and long reads: an example with the North African dromedary.</title>
        <authorList>
            <person name="Elbers J.P."/>
            <person name="Rogers M.F."/>
            <person name="Perelman P.L."/>
            <person name="Proskuryakova A.A."/>
            <person name="Serdyukova N.A."/>
            <person name="Johnson W.E."/>
            <person name="Horin P."/>
            <person name="Corander J."/>
            <person name="Murphy D."/>
            <person name="Burger P.A."/>
        </authorList>
    </citation>
    <scope>NUCLEOTIDE SEQUENCE [LARGE SCALE GENOMIC DNA]</scope>
    <source>
        <strain evidence="12">Drom800</strain>
        <tissue evidence="12">Blood</tissue>
    </source>
</reference>
<comment type="caution">
    <text evidence="12">The sequence shown here is derived from an EMBL/GenBank/DDBJ whole genome shotgun (WGS) entry which is preliminary data.</text>
</comment>
<feature type="domain" description="C2H2-type" evidence="11">
    <location>
        <begin position="140"/>
        <end position="170"/>
    </location>
</feature>
<keyword evidence="2" id="KW-0479">Metal-binding</keyword>
<evidence type="ECO:0000256" key="4">
    <source>
        <dbReference type="ARBA" id="ARBA00022771"/>
    </source>
</evidence>
<accession>A0A5N4EGJ9</accession>
<dbReference type="GO" id="GO:0005634">
    <property type="term" value="C:nucleus"/>
    <property type="evidence" value="ECO:0007669"/>
    <property type="project" value="UniProtKB-SubCell"/>
</dbReference>
<evidence type="ECO:0000256" key="6">
    <source>
        <dbReference type="ARBA" id="ARBA00023015"/>
    </source>
</evidence>
<evidence type="ECO:0000256" key="5">
    <source>
        <dbReference type="ARBA" id="ARBA00022833"/>
    </source>
</evidence>
<feature type="domain" description="C2H2-type" evidence="11">
    <location>
        <begin position="173"/>
        <end position="195"/>
    </location>
</feature>
<dbReference type="Gene3D" id="3.30.160.60">
    <property type="entry name" value="Classic Zinc Finger"/>
    <property type="match status" value="3"/>
</dbReference>
<dbReference type="PANTHER" id="PTHR24379">
    <property type="entry name" value="KRAB AND ZINC FINGER DOMAIN-CONTAINING"/>
    <property type="match status" value="1"/>
</dbReference>
<dbReference type="FunFam" id="3.30.160.60:FF:000546">
    <property type="entry name" value="Zinc finger protein 333"/>
    <property type="match status" value="1"/>
</dbReference>
<proteinExistence type="predicted"/>
<dbReference type="InterPro" id="IPR036236">
    <property type="entry name" value="Znf_C2H2_sf"/>
</dbReference>
<name>A0A5N4EGJ9_CAMDR</name>
<gene>
    <name evidence="12" type="ORF">Cadr_000001573</name>
</gene>
<evidence type="ECO:0000256" key="7">
    <source>
        <dbReference type="ARBA" id="ARBA00023125"/>
    </source>
</evidence>
<dbReference type="GO" id="GO:0008270">
    <property type="term" value="F:zinc ion binding"/>
    <property type="evidence" value="ECO:0007669"/>
    <property type="project" value="UniProtKB-KW"/>
</dbReference>
<keyword evidence="5" id="KW-0862">Zinc</keyword>
<evidence type="ECO:0000256" key="3">
    <source>
        <dbReference type="ARBA" id="ARBA00022737"/>
    </source>
</evidence>
<dbReference type="Pfam" id="PF00096">
    <property type="entry name" value="zf-C2H2"/>
    <property type="match status" value="3"/>
</dbReference>
<evidence type="ECO:0000256" key="8">
    <source>
        <dbReference type="ARBA" id="ARBA00023163"/>
    </source>
</evidence>
<keyword evidence="8" id="KW-0804">Transcription</keyword>
<evidence type="ECO:0000256" key="1">
    <source>
        <dbReference type="ARBA" id="ARBA00004123"/>
    </source>
</evidence>
<evidence type="ECO:0000256" key="2">
    <source>
        <dbReference type="ARBA" id="ARBA00022723"/>
    </source>
</evidence>
<feature type="domain" description="C2H2-type" evidence="11">
    <location>
        <begin position="108"/>
        <end position="130"/>
    </location>
</feature>
<keyword evidence="6" id="KW-0805">Transcription regulation</keyword>
<dbReference type="STRING" id="9838.ENSCDRP00005005280"/>
<dbReference type="Proteomes" id="UP000299084">
    <property type="component" value="Unassembled WGS sequence"/>
</dbReference>
<feature type="domain" description="C2H2-type" evidence="11">
    <location>
        <begin position="198"/>
        <end position="221"/>
    </location>
</feature>
<dbReference type="PROSITE" id="PS00028">
    <property type="entry name" value="ZINC_FINGER_C2H2_1"/>
    <property type="match status" value="5"/>
</dbReference>
<keyword evidence="13" id="KW-1185">Reference proteome</keyword>
<evidence type="ECO:0000256" key="9">
    <source>
        <dbReference type="ARBA" id="ARBA00023242"/>
    </source>
</evidence>
<dbReference type="SMART" id="SM00355">
    <property type="entry name" value="ZnF_C2H2"/>
    <property type="match status" value="5"/>
</dbReference>
<evidence type="ECO:0000259" key="11">
    <source>
        <dbReference type="PROSITE" id="PS50157"/>
    </source>
</evidence>
<dbReference type="SUPFAM" id="SSF57667">
    <property type="entry name" value="beta-beta-alpha zinc fingers"/>
    <property type="match status" value="3"/>
</dbReference>
<evidence type="ECO:0000256" key="10">
    <source>
        <dbReference type="PROSITE-ProRule" id="PRU00042"/>
    </source>
</evidence>
<dbReference type="PANTHER" id="PTHR24379:SF121">
    <property type="entry name" value="C2H2-TYPE DOMAIN-CONTAINING PROTEIN"/>
    <property type="match status" value="1"/>
</dbReference>
<keyword evidence="7" id="KW-0238">DNA-binding</keyword>
<evidence type="ECO:0000313" key="13">
    <source>
        <dbReference type="Proteomes" id="UP000299084"/>
    </source>
</evidence>
<sequence>MKWVQAYHLEGENIFYLAIEDIETDTELLIGYLDSDMEADDEEQQIMTMIKEGEVKNSKGQSTAGRKDRFGCKEDYACPQCESSFTSEEILAEHLQTLHQKPTEEKEFKCKSCGKKFPVKQALQRHFEQHQETCRGDARFVCKADSCGKRLKSKDALRRHQENVHAGDPKKKLICSVCNKKCSSASSLQEHRKIHEIFDCQECMKKFISANQLKRHMITHSATLLGLLPISLDTSLVILDALAVGLIWVFYASNIHDFGYKLCTDEFEMICFVNPKLQTHICYCLFDT</sequence>
<dbReference type="InterPro" id="IPR013087">
    <property type="entry name" value="Znf_C2H2_type"/>
</dbReference>
<dbReference type="GO" id="GO:0003677">
    <property type="term" value="F:DNA binding"/>
    <property type="evidence" value="ECO:0007669"/>
    <property type="project" value="UniProtKB-KW"/>
</dbReference>
<organism evidence="12 13">
    <name type="scientific">Camelus dromedarius</name>
    <name type="common">Dromedary</name>
    <name type="synonym">Arabian camel</name>
    <dbReference type="NCBI Taxonomy" id="9838"/>
    <lineage>
        <taxon>Eukaryota</taxon>
        <taxon>Metazoa</taxon>
        <taxon>Chordata</taxon>
        <taxon>Craniata</taxon>
        <taxon>Vertebrata</taxon>
        <taxon>Euteleostomi</taxon>
        <taxon>Mammalia</taxon>
        <taxon>Eutheria</taxon>
        <taxon>Laurasiatheria</taxon>
        <taxon>Artiodactyla</taxon>
        <taxon>Tylopoda</taxon>
        <taxon>Camelidae</taxon>
        <taxon>Camelus</taxon>
    </lineage>
</organism>
<dbReference type="AlphaFoldDB" id="A0A5N4EGJ9"/>
<feature type="domain" description="C2H2-type" evidence="11">
    <location>
        <begin position="76"/>
        <end position="104"/>
    </location>
</feature>
<dbReference type="PROSITE" id="PS50157">
    <property type="entry name" value="ZINC_FINGER_C2H2_2"/>
    <property type="match status" value="5"/>
</dbReference>
<comment type="subcellular location">
    <subcellularLocation>
        <location evidence="1">Nucleus</location>
    </subcellularLocation>
</comment>
<keyword evidence="3" id="KW-0677">Repeat</keyword>
<dbReference type="Pfam" id="PF13894">
    <property type="entry name" value="zf-C2H2_4"/>
    <property type="match status" value="1"/>
</dbReference>
<dbReference type="EMBL" id="JWIN03000002">
    <property type="protein sequence ID" value="KAB1282485.1"/>
    <property type="molecule type" value="Genomic_DNA"/>
</dbReference>
<keyword evidence="9" id="KW-0539">Nucleus</keyword>